<keyword evidence="1" id="KW-1133">Transmembrane helix</keyword>
<keyword evidence="1" id="KW-0812">Transmembrane</keyword>
<keyword evidence="1" id="KW-0472">Membrane</keyword>
<protein>
    <submittedName>
        <fullName evidence="2">Uncharacterized protein</fullName>
    </submittedName>
</protein>
<accession>A0A5J6VIH4</accession>
<reference evidence="2" key="1">
    <citation type="journal article" date="2019" name="Philos. Trans. R. Soc. Lond., B, Biol. Sci.">
        <title>Targeted metagenomic recovery of four divergent viruses reveals shared and distinctive characteristics of giant viruses of marine eukaryotes.</title>
        <authorList>
            <person name="Needham D.M."/>
            <person name="Poirier C."/>
            <person name="Hehenberger E."/>
            <person name="Jimenez V."/>
            <person name="Swalwell J.E."/>
            <person name="Santoro A.E."/>
            <person name="Worden A.Z."/>
        </authorList>
    </citation>
    <scope>NUCLEOTIDE SEQUENCE</scope>
    <source>
        <strain evidence="2">OPacV-662</strain>
    </source>
</reference>
<evidence type="ECO:0000313" key="2">
    <source>
        <dbReference type="EMBL" id="QFG73720.1"/>
    </source>
</evidence>
<proteinExistence type="predicted"/>
<feature type="transmembrane region" description="Helical" evidence="1">
    <location>
        <begin position="6"/>
        <end position="27"/>
    </location>
</feature>
<sequence length="43" mass="4975">MNGDATLLIIFAMLVFIPICMLTYRCIHWCVWGSLEQNLICDL</sequence>
<dbReference type="EMBL" id="MN448270">
    <property type="protein sequence ID" value="QFG73720.1"/>
    <property type="molecule type" value="Genomic_DNA"/>
</dbReference>
<evidence type="ECO:0000256" key="1">
    <source>
        <dbReference type="SAM" id="Phobius"/>
    </source>
</evidence>
<organism evidence="2">
    <name type="scientific">Megaviridae environmental sample</name>
    <dbReference type="NCBI Taxonomy" id="1737588"/>
    <lineage>
        <taxon>Viruses</taxon>
        <taxon>Varidnaviria</taxon>
        <taxon>Bamfordvirae</taxon>
        <taxon>Nucleocytoviricota</taxon>
        <taxon>Megaviricetes</taxon>
        <taxon>Imitervirales</taxon>
        <taxon>Mimiviridae</taxon>
        <taxon>environmental samples</taxon>
    </lineage>
</organism>
<name>A0A5J6VIH4_9VIRU</name>